<evidence type="ECO:0000313" key="2">
    <source>
        <dbReference type="Proteomes" id="UP000199203"/>
    </source>
</evidence>
<dbReference type="Proteomes" id="UP000199203">
    <property type="component" value="Unassembled WGS sequence"/>
</dbReference>
<dbReference type="STRING" id="454006.SAMN05421825_1494"/>
<dbReference type="InterPro" id="IPR025534">
    <property type="entry name" value="DUF4420"/>
</dbReference>
<protein>
    <submittedName>
        <fullName evidence="1">Putative PD-(D/E)XK family member</fullName>
    </submittedName>
</protein>
<proteinExistence type="predicted"/>
<gene>
    <name evidence="1" type="ORF">SAMN05421825_1494</name>
</gene>
<keyword evidence="2" id="KW-1185">Reference proteome</keyword>
<dbReference type="Pfam" id="PF14390">
    <property type="entry name" value="DUF4420"/>
    <property type="match status" value="1"/>
</dbReference>
<evidence type="ECO:0000313" key="1">
    <source>
        <dbReference type="EMBL" id="SDF28946.1"/>
    </source>
</evidence>
<reference evidence="2" key="1">
    <citation type="submission" date="2016-10" db="EMBL/GenBank/DDBJ databases">
        <authorList>
            <person name="Varghese N."/>
            <person name="Submissions S."/>
        </authorList>
    </citation>
    <scope>NUCLEOTIDE SEQUENCE [LARGE SCALE GENOMIC DNA]</scope>
    <source>
        <strain evidence="2">DSM 19684</strain>
    </source>
</reference>
<sequence length="332" mass="38490">MTKINQIWEELANDKSFTKGLLLRRYSGSVLPDVYVAMQHPEKLLCICVSISDAIEVNISNFSNLQEIEVDLYPSPTETAKNVLVFKLLNFQHKDIFTVLCEDLINSIANETNERKLVKEILNRFEKWKSLFSKIGLQGLTAEEQRGLYGELYFLRKFLQSKNNHLAVVNTWIGTEMQVRDFQSQNWAVEVKTTHGNNHQKVHISSERQLDTTNIGSLFLYHISLERMQNSGETLNNIVDSISEILQSEIIALNKFKSKLYETGYFDLQRNLYNEIGYFIRQDVFYKVENDFPRIEENDIRIGVGDVKYSIILSQCTSFTIDEDLVFNTTEP</sequence>
<dbReference type="AlphaFoldDB" id="A0A1G7JVE0"/>
<accession>A0A1G7JVE0</accession>
<name>A0A1G7JVE0_9FLAO</name>
<dbReference type="EMBL" id="FNBH01000001">
    <property type="protein sequence ID" value="SDF28946.1"/>
    <property type="molecule type" value="Genomic_DNA"/>
</dbReference>
<organism evidence="1 2">
    <name type="scientific">Epilithonimonas hungarica</name>
    <dbReference type="NCBI Taxonomy" id="454006"/>
    <lineage>
        <taxon>Bacteria</taxon>
        <taxon>Pseudomonadati</taxon>
        <taxon>Bacteroidota</taxon>
        <taxon>Flavobacteriia</taxon>
        <taxon>Flavobacteriales</taxon>
        <taxon>Weeksellaceae</taxon>
        <taxon>Chryseobacterium group</taxon>
        <taxon>Epilithonimonas</taxon>
    </lineage>
</organism>
<dbReference type="RefSeq" id="WP_175487142.1">
    <property type="nucleotide sequence ID" value="NZ_FNBH01000001.1"/>
</dbReference>